<dbReference type="InterPro" id="IPR038717">
    <property type="entry name" value="Tc1-like_DDE_dom"/>
</dbReference>
<keyword evidence="3" id="KW-1185">Reference proteome</keyword>
<protein>
    <recommendedName>
        <fullName evidence="1">Tc1-like transposase DDE domain-containing protein</fullName>
    </recommendedName>
</protein>
<proteinExistence type="predicted"/>
<dbReference type="Proteomes" id="UP000050509">
    <property type="component" value="Unassembled WGS sequence"/>
</dbReference>
<dbReference type="PANTHER" id="PTHR46564">
    <property type="entry name" value="TRANSPOSASE"/>
    <property type="match status" value="1"/>
</dbReference>
<dbReference type="Pfam" id="PF13358">
    <property type="entry name" value="DDE_3"/>
    <property type="match status" value="1"/>
</dbReference>
<dbReference type="Gene3D" id="3.30.420.10">
    <property type="entry name" value="Ribonuclease H-like superfamily/Ribonuclease H"/>
    <property type="match status" value="1"/>
</dbReference>
<dbReference type="EMBL" id="LJCR01002455">
    <property type="protein sequence ID" value="KPV48705.1"/>
    <property type="molecule type" value="Genomic_DNA"/>
</dbReference>
<sequence length="173" mass="19252">MVLDEFGSNIDMTRRYARAPHGQRVCEQTPRNTPRNTTTLASLSIQGIGPSVVMSGGLTRAMFEAYIHDVLGPTLRAGQVIVLDNARVHHGGRIAELLAQRGCRALYLPPYSPDYSPIELAFAKIKAYIRRCKARTREALEQAIEQALALISSADARAFFAHCGYRLWPIRDQ</sequence>
<evidence type="ECO:0000313" key="2">
    <source>
        <dbReference type="EMBL" id="KPV48705.1"/>
    </source>
</evidence>
<accession>A0A0P9CRP3</accession>
<gene>
    <name evidence="2" type="ORF">SE17_36630</name>
</gene>
<organism evidence="2 3">
    <name type="scientific">Kouleothrix aurantiaca</name>
    <dbReference type="NCBI Taxonomy" id="186479"/>
    <lineage>
        <taxon>Bacteria</taxon>
        <taxon>Bacillati</taxon>
        <taxon>Chloroflexota</taxon>
        <taxon>Chloroflexia</taxon>
        <taxon>Chloroflexales</taxon>
        <taxon>Roseiflexineae</taxon>
        <taxon>Roseiflexaceae</taxon>
        <taxon>Kouleothrix</taxon>
    </lineage>
</organism>
<dbReference type="PANTHER" id="PTHR46564:SF1">
    <property type="entry name" value="TRANSPOSASE"/>
    <property type="match status" value="1"/>
</dbReference>
<reference evidence="2 3" key="1">
    <citation type="submission" date="2015-09" db="EMBL/GenBank/DDBJ databases">
        <title>Draft genome sequence of Kouleothrix aurantiaca JCM 19913.</title>
        <authorList>
            <person name="Hemp J."/>
        </authorList>
    </citation>
    <scope>NUCLEOTIDE SEQUENCE [LARGE SCALE GENOMIC DNA]</scope>
    <source>
        <strain evidence="2 3">COM-B</strain>
    </source>
</reference>
<dbReference type="GO" id="GO:0003676">
    <property type="term" value="F:nucleic acid binding"/>
    <property type="evidence" value="ECO:0007669"/>
    <property type="project" value="InterPro"/>
</dbReference>
<feature type="domain" description="Tc1-like transposase DDE" evidence="1">
    <location>
        <begin position="2"/>
        <end position="140"/>
    </location>
</feature>
<evidence type="ECO:0000313" key="3">
    <source>
        <dbReference type="Proteomes" id="UP000050509"/>
    </source>
</evidence>
<name>A0A0P9CRP3_9CHLR</name>
<dbReference type="InterPro" id="IPR036397">
    <property type="entry name" value="RNaseH_sf"/>
</dbReference>
<dbReference type="AlphaFoldDB" id="A0A0P9CRP3"/>
<comment type="caution">
    <text evidence="2">The sequence shown here is derived from an EMBL/GenBank/DDBJ whole genome shotgun (WGS) entry which is preliminary data.</text>
</comment>
<evidence type="ECO:0000259" key="1">
    <source>
        <dbReference type="Pfam" id="PF13358"/>
    </source>
</evidence>